<name>A0ABR7FPV5_9FIRM</name>
<gene>
    <name evidence="1" type="ORF">H8S22_06400</name>
</gene>
<reference evidence="1 2" key="1">
    <citation type="submission" date="2020-08" db="EMBL/GenBank/DDBJ databases">
        <title>Genome public.</title>
        <authorList>
            <person name="Liu C."/>
            <person name="Sun Q."/>
        </authorList>
    </citation>
    <scope>NUCLEOTIDE SEQUENCE [LARGE SCALE GENOMIC DNA]</scope>
    <source>
        <strain evidence="1 2">NSJ-7</strain>
    </source>
</reference>
<protein>
    <submittedName>
        <fullName evidence="1">Uncharacterized protein</fullName>
    </submittedName>
</protein>
<sequence>MKQINLNANKTSFQICTREGIKTYNINEILFIRHGSSSDHSGREREFDEYKIRIPINRLGQFRTYAVRFYYGKNSWFISENVCELFSMHIPILP</sequence>
<organism evidence="1 2">
    <name type="scientific">Anaerostipes hominis</name>
    <name type="common">ex Liu et al. 2021</name>
    <dbReference type="NCBI Taxonomy" id="2763018"/>
    <lineage>
        <taxon>Bacteria</taxon>
        <taxon>Bacillati</taxon>
        <taxon>Bacillota</taxon>
        <taxon>Clostridia</taxon>
        <taxon>Lachnospirales</taxon>
        <taxon>Lachnospiraceae</taxon>
        <taxon>Anaerostipes</taxon>
    </lineage>
</organism>
<accession>A0ABR7FPV5</accession>
<evidence type="ECO:0000313" key="2">
    <source>
        <dbReference type="Proteomes" id="UP000635828"/>
    </source>
</evidence>
<proteinExistence type="predicted"/>
<dbReference type="EMBL" id="JACOOS010000005">
    <property type="protein sequence ID" value="MBC5677252.1"/>
    <property type="molecule type" value="Genomic_DNA"/>
</dbReference>
<dbReference type="Proteomes" id="UP000635828">
    <property type="component" value="Unassembled WGS sequence"/>
</dbReference>
<dbReference type="RefSeq" id="WP_024727422.1">
    <property type="nucleotide sequence ID" value="NZ_JACOOS010000005.1"/>
</dbReference>
<comment type="caution">
    <text evidence="1">The sequence shown here is derived from an EMBL/GenBank/DDBJ whole genome shotgun (WGS) entry which is preliminary data.</text>
</comment>
<evidence type="ECO:0000313" key="1">
    <source>
        <dbReference type="EMBL" id="MBC5677252.1"/>
    </source>
</evidence>
<keyword evidence="2" id="KW-1185">Reference proteome</keyword>